<keyword evidence="11 14" id="KW-0472">Membrane</keyword>
<comment type="caution">
    <text evidence="17">The sequence shown here is derived from an EMBL/GenBank/DDBJ whole genome shotgun (WGS) entry which is preliminary data.</text>
</comment>
<dbReference type="GO" id="GO:0009279">
    <property type="term" value="C:cell outer membrane"/>
    <property type="evidence" value="ECO:0007669"/>
    <property type="project" value="UniProtKB-SubCell"/>
</dbReference>
<evidence type="ECO:0000256" key="5">
    <source>
        <dbReference type="ARBA" id="ARBA00022496"/>
    </source>
</evidence>
<dbReference type="InterPro" id="IPR011662">
    <property type="entry name" value="Secretin/TonB_short_N"/>
</dbReference>
<keyword evidence="12 17" id="KW-0675">Receptor</keyword>
<dbReference type="Proteomes" id="UP000003113">
    <property type="component" value="Unassembled WGS sequence"/>
</dbReference>
<dbReference type="Gene3D" id="2.40.170.20">
    <property type="entry name" value="TonB-dependent receptor, beta-barrel domain"/>
    <property type="match status" value="1"/>
</dbReference>
<dbReference type="FunFam" id="2.170.130.10:FF:000001">
    <property type="entry name" value="Catecholate siderophore TonB-dependent receptor"/>
    <property type="match status" value="1"/>
</dbReference>
<dbReference type="InterPro" id="IPR000531">
    <property type="entry name" value="Beta-barrel_TonB"/>
</dbReference>
<evidence type="ECO:0000256" key="13">
    <source>
        <dbReference type="ARBA" id="ARBA00023237"/>
    </source>
</evidence>
<evidence type="ECO:0000256" key="15">
    <source>
        <dbReference type="RuleBase" id="RU003357"/>
    </source>
</evidence>
<evidence type="ECO:0000256" key="10">
    <source>
        <dbReference type="ARBA" id="ARBA00023077"/>
    </source>
</evidence>
<sequence>MLLLNLGTAVAPSSRNARHACRIRRAALNLSISAAAITMAGIQPAACAAPIPVSIQAQPLASALIALGRQSNLQILFSQDLVRGLQANAVNGTMESTDALNQLLAGTQLTFQISGNSVTIVPAATPGGVTTLSPISVTGRVESATGPVDGMVARRSATGTKTDVSVLETPQSLSIITPDQMDVQGATNLEQTVRYTPGIRSEILGAGTERDKIYIRGFEPNYYLDGMMLPYGAAGQGSRIEPYGLERIEVLRGPSSVLYGQNPPGGIINMVSKRPTAEPLREIALEGGNFDRRQVAADFSGPIDEEGKFLYRLTALKRNSDTQVDYARDDRDYVAPSFTWKPSAATTLTVLGQYQRDDADVSVMYLPAWGTLYKNPYGDIPRDRNIDEPDHDKFKRYYRSIGYLFEHHFNDKLTVRQNLRYADVDVTAYSVYGTGLIMNPVTQLPSDYRTLSRYQWDVDRYQSFFTLDNQAQAKFQTGALSHDLLLGLDYKRATLDQTVHGGVGPTIDIYNPVYHDIGRGAKVVDGYEEQHQIGLYLQDQVKLERWLLTMGGRYDWTDKTNRNRLTNVKTTSDDNVFTGRVGLTYLAESGLAPYASYSTSFEPVSGTGYGGTPFEPTKGRQYEVGVKYQPHNSNSLITVSAFHLTQENVLTPDIEHRNCALYPGTCGNFNEQTGEVEVKGLEFEGRASLTDSLNLITTYAYTTSEITRSNTASLGKQQPLIPRHQASAWADYTIGGGPLAGLRIGGGVRYVGTSYGDSTNTLKTPSYTLVDAALQYDLGQLSSQLKGARVSLNVNNLFDRRYLTTCAAISACFYGPGRVVVAQVRYRW</sequence>
<evidence type="ECO:0000256" key="11">
    <source>
        <dbReference type="ARBA" id="ARBA00023136"/>
    </source>
</evidence>
<dbReference type="InterPro" id="IPR039426">
    <property type="entry name" value="TonB-dep_rcpt-like"/>
</dbReference>
<evidence type="ECO:0000256" key="9">
    <source>
        <dbReference type="ARBA" id="ARBA00023065"/>
    </source>
</evidence>
<evidence type="ECO:0000313" key="18">
    <source>
        <dbReference type="Proteomes" id="UP000003113"/>
    </source>
</evidence>
<protein>
    <submittedName>
        <fullName evidence="17">TonB-dependent siderophore receptor</fullName>
    </submittedName>
</protein>
<dbReference type="OrthoDB" id="127311at2"/>
<dbReference type="SMART" id="SM00965">
    <property type="entry name" value="STN"/>
    <property type="match status" value="1"/>
</dbReference>
<evidence type="ECO:0000256" key="12">
    <source>
        <dbReference type="ARBA" id="ARBA00023170"/>
    </source>
</evidence>
<evidence type="ECO:0000256" key="6">
    <source>
        <dbReference type="ARBA" id="ARBA00022692"/>
    </source>
</evidence>
<keyword evidence="6 14" id="KW-0812">Transmembrane</keyword>
<keyword evidence="7" id="KW-0732">Signal</keyword>
<dbReference type="PANTHER" id="PTHR32552">
    <property type="entry name" value="FERRICHROME IRON RECEPTOR-RELATED"/>
    <property type="match status" value="1"/>
</dbReference>
<evidence type="ECO:0000256" key="3">
    <source>
        <dbReference type="ARBA" id="ARBA00022448"/>
    </source>
</evidence>
<comment type="similarity">
    <text evidence="2 14 15">Belongs to the TonB-dependent receptor family.</text>
</comment>
<evidence type="ECO:0000256" key="4">
    <source>
        <dbReference type="ARBA" id="ARBA00022452"/>
    </source>
</evidence>
<dbReference type="GO" id="GO:0038023">
    <property type="term" value="F:signaling receptor activity"/>
    <property type="evidence" value="ECO:0007669"/>
    <property type="project" value="InterPro"/>
</dbReference>
<dbReference type="Pfam" id="PF07715">
    <property type="entry name" value="Plug"/>
    <property type="match status" value="1"/>
</dbReference>
<dbReference type="Pfam" id="PF00593">
    <property type="entry name" value="TonB_dep_Rec_b-barrel"/>
    <property type="match status" value="1"/>
</dbReference>
<dbReference type="AlphaFoldDB" id="H0F2E8"/>
<dbReference type="PROSITE" id="PS52016">
    <property type="entry name" value="TONB_DEPENDENT_REC_3"/>
    <property type="match status" value="1"/>
</dbReference>
<dbReference type="InterPro" id="IPR036942">
    <property type="entry name" value="Beta-barrel_TonB_sf"/>
</dbReference>
<keyword evidence="3 14" id="KW-0813">Transport</keyword>
<dbReference type="InterPro" id="IPR012910">
    <property type="entry name" value="Plug_dom"/>
</dbReference>
<proteinExistence type="inferred from homology"/>
<keyword evidence="8" id="KW-0408">Iron</keyword>
<evidence type="ECO:0000256" key="7">
    <source>
        <dbReference type="ARBA" id="ARBA00022729"/>
    </source>
</evidence>
<dbReference type="STRING" id="477184.KYC_04682"/>
<keyword evidence="18" id="KW-1185">Reference proteome</keyword>
<feature type="domain" description="Secretin/TonB short N-terminal" evidence="16">
    <location>
        <begin position="73"/>
        <end position="123"/>
    </location>
</feature>
<evidence type="ECO:0000256" key="14">
    <source>
        <dbReference type="PROSITE-ProRule" id="PRU01360"/>
    </source>
</evidence>
<reference evidence="17 18" key="1">
    <citation type="journal article" date="2012" name="J. Bacteriol.">
        <title>Genome sequence of the highly efficient arsenite-oxidizing bacterium Achromobacter arsenitoxydans SY8.</title>
        <authorList>
            <person name="Li X."/>
            <person name="Hu Y."/>
            <person name="Gong J."/>
            <person name="Lin Y."/>
            <person name="Johnstone L."/>
            <person name="Rensing C."/>
            <person name="Wang G."/>
        </authorList>
    </citation>
    <scope>NUCLEOTIDE SEQUENCE [LARGE SCALE GENOMIC DNA]</scope>
    <source>
        <strain evidence="17 18">SY8</strain>
    </source>
</reference>
<dbReference type="Gene3D" id="3.55.50.30">
    <property type="match status" value="1"/>
</dbReference>
<dbReference type="EMBL" id="AGUF01000021">
    <property type="protein sequence ID" value="EHK67559.1"/>
    <property type="molecule type" value="Genomic_DNA"/>
</dbReference>
<dbReference type="GO" id="GO:0015891">
    <property type="term" value="P:siderophore transport"/>
    <property type="evidence" value="ECO:0007669"/>
    <property type="project" value="InterPro"/>
</dbReference>
<dbReference type="SUPFAM" id="SSF56935">
    <property type="entry name" value="Porins"/>
    <property type="match status" value="1"/>
</dbReference>
<evidence type="ECO:0000256" key="1">
    <source>
        <dbReference type="ARBA" id="ARBA00004571"/>
    </source>
</evidence>
<keyword evidence="5" id="KW-0410">Iron transport</keyword>
<dbReference type="InterPro" id="IPR037066">
    <property type="entry name" value="Plug_dom_sf"/>
</dbReference>
<dbReference type="Pfam" id="PF07660">
    <property type="entry name" value="STN"/>
    <property type="match status" value="1"/>
</dbReference>
<dbReference type="Gene3D" id="2.170.130.10">
    <property type="entry name" value="TonB-dependent receptor, plug domain"/>
    <property type="match status" value="1"/>
</dbReference>
<evidence type="ECO:0000259" key="16">
    <source>
        <dbReference type="SMART" id="SM00965"/>
    </source>
</evidence>
<dbReference type="CDD" id="cd01347">
    <property type="entry name" value="ligand_gated_channel"/>
    <property type="match status" value="1"/>
</dbReference>
<keyword evidence="4 14" id="KW-1134">Transmembrane beta strand</keyword>
<dbReference type="GO" id="GO:0015344">
    <property type="term" value="F:siderophore uptake transmembrane transporter activity"/>
    <property type="evidence" value="ECO:0007669"/>
    <property type="project" value="TreeGrafter"/>
</dbReference>
<keyword evidence="9" id="KW-0406">Ion transport</keyword>
<name>H0F2E8_9BURK</name>
<evidence type="ECO:0000256" key="2">
    <source>
        <dbReference type="ARBA" id="ARBA00009810"/>
    </source>
</evidence>
<dbReference type="eggNOG" id="COG4774">
    <property type="taxonomic scope" value="Bacteria"/>
</dbReference>
<dbReference type="FunFam" id="2.40.170.20:FF:000005">
    <property type="entry name" value="TonB-dependent siderophore receptor"/>
    <property type="match status" value="1"/>
</dbReference>
<accession>H0F2E8</accession>
<evidence type="ECO:0000256" key="8">
    <source>
        <dbReference type="ARBA" id="ARBA00023004"/>
    </source>
</evidence>
<dbReference type="PATRIC" id="fig|477184.5.peg.924"/>
<organism evidence="17 18">
    <name type="scientific">Achromobacter arsenitoxydans SY8</name>
    <dbReference type="NCBI Taxonomy" id="477184"/>
    <lineage>
        <taxon>Bacteria</taxon>
        <taxon>Pseudomonadati</taxon>
        <taxon>Pseudomonadota</taxon>
        <taxon>Betaproteobacteria</taxon>
        <taxon>Burkholderiales</taxon>
        <taxon>Alcaligenaceae</taxon>
        <taxon>Achromobacter</taxon>
    </lineage>
</organism>
<evidence type="ECO:0000313" key="17">
    <source>
        <dbReference type="EMBL" id="EHK67559.1"/>
    </source>
</evidence>
<keyword evidence="10 15" id="KW-0798">TonB box</keyword>
<dbReference type="NCBIfam" id="TIGR01783">
    <property type="entry name" value="TonB-siderophor"/>
    <property type="match status" value="1"/>
</dbReference>
<comment type="subcellular location">
    <subcellularLocation>
        <location evidence="1 14">Cell outer membrane</location>
        <topology evidence="1 14">Multi-pass membrane protein</topology>
    </subcellularLocation>
</comment>
<dbReference type="PANTHER" id="PTHR32552:SF68">
    <property type="entry name" value="FERRICHROME OUTER MEMBRANE TRANSPORTER_PHAGE RECEPTOR"/>
    <property type="match status" value="1"/>
</dbReference>
<gene>
    <name evidence="17" type="ORF">KYC_04682</name>
</gene>
<dbReference type="InterPro" id="IPR010105">
    <property type="entry name" value="TonB_sidphr_rcpt"/>
</dbReference>
<keyword evidence="13 14" id="KW-0998">Cell outer membrane</keyword>